<dbReference type="InterPro" id="IPR010982">
    <property type="entry name" value="Lambda_DNA-bd_dom_sf"/>
</dbReference>
<organism evidence="3 4">
    <name type="scientific">Streptomyces hygroscopicus</name>
    <dbReference type="NCBI Taxonomy" id="1912"/>
    <lineage>
        <taxon>Bacteria</taxon>
        <taxon>Bacillati</taxon>
        <taxon>Actinomycetota</taxon>
        <taxon>Actinomycetes</taxon>
        <taxon>Kitasatosporales</taxon>
        <taxon>Streptomycetaceae</taxon>
        <taxon>Streptomyces</taxon>
        <taxon>Streptomyces violaceusniger group</taxon>
    </lineage>
</organism>
<dbReference type="CDD" id="cd00093">
    <property type="entry name" value="HTH_XRE"/>
    <property type="match status" value="1"/>
</dbReference>
<comment type="caution">
    <text evidence="3">The sequence shown here is derived from an EMBL/GenBank/DDBJ whole genome shotgun (WGS) entry which is preliminary data.</text>
</comment>
<gene>
    <name evidence="3" type="ORF">TPA0910_31530</name>
</gene>
<dbReference type="Proteomes" id="UP001054854">
    <property type="component" value="Unassembled WGS sequence"/>
</dbReference>
<dbReference type="Pfam" id="PF01381">
    <property type="entry name" value="HTH_3"/>
    <property type="match status" value="1"/>
</dbReference>
<dbReference type="EMBL" id="BNEK01000003">
    <property type="protein sequence ID" value="GHJ28720.1"/>
    <property type="molecule type" value="Genomic_DNA"/>
</dbReference>
<evidence type="ECO:0000313" key="4">
    <source>
        <dbReference type="Proteomes" id="UP001054854"/>
    </source>
</evidence>
<evidence type="ECO:0000256" key="1">
    <source>
        <dbReference type="SAM" id="MobiDB-lite"/>
    </source>
</evidence>
<accession>A0ABQ3TZE3</accession>
<dbReference type="RefSeq" id="WP_236257230.1">
    <property type="nucleotide sequence ID" value="NZ_BNEK01000003.1"/>
</dbReference>
<dbReference type="PROSITE" id="PS50943">
    <property type="entry name" value="HTH_CROC1"/>
    <property type="match status" value="1"/>
</dbReference>
<proteinExistence type="predicted"/>
<dbReference type="InterPro" id="IPR001387">
    <property type="entry name" value="Cro/C1-type_HTH"/>
</dbReference>
<keyword evidence="4" id="KW-1185">Reference proteome</keyword>
<evidence type="ECO:0000313" key="3">
    <source>
        <dbReference type="EMBL" id="GHJ28720.1"/>
    </source>
</evidence>
<dbReference type="SUPFAM" id="SSF47413">
    <property type="entry name" value="lambda repressor-like DNA-binding domains"/>
    <property type="match status" value="1"/>
</dbReference>
<name>A0ABQ3TZE3_STRHY</name>
<feature type="region of interest" description="Disordered" evidence="1">
    <location>
        <begin position="1"/>
        <end position="46"/>
    </location>
</feature>
<reference evidence="3" key="1">
    <citation type="submission" date="2024-05" db="EMBL/GenBank/DDBJ databases">
        <title>Whole genome shotgun sequence of Streptomyces hygroscopicus NBRC 113678.</title>
        <authorList>
            <person name="Komaki H."/>
            <person name="Tamura T."/>
        </authorList>
    </citation>
    <scope>NUCLEOTIDE SEQUENCE</scope>
    <source>
        <strain evidence="3">N11-34</strain>
    </source>
</reference>
<feature type="domain" description="HTH cro/C1-type" evidence="2">
    <location>
        <begin position="21"/>
        <end position="67"/>
    </location>
</feature>
<protein>
    <recommendedName>
        <fullName evidence="2">HTH cro/C1-type domain-containing protein</fullName>
    </recommendedName>
</protein>
<dbReference type="Gene3D" id="1.10.260.40">
    <property type="entry name" value="lambda repressor-like DNA-binding domains"/>
    <property type="match status" value="1"/>
</dbReference>
<sequence>MECALKQHASVRNSEAWGRHRNLSQQELAERSGPDRQAIGTVESGQKAAKIDSPIVIAKTLDVPSPS</sequence>
<evidence type="ECO:0000259" key="2">
    <source>
        <dbReference type="PROSITE" id="PS50943"/>
    </source>
</evidence>